<dbReference type="Pfam" id="PF03960">
    <property type="entry name" value="ArsC"/>
    <property type="match status" value="1"/>
</dbReference>
<dbReference type="PANTHER" id="PTHR30041">
    <property type="entry name" value="ARSENATE REDUCTASE"/>
    <property type="match status" value="1"/>
</dbReference>
<dbReference type="Gene3D" id="3.40.30.10">
    <property type="entry name" value="Glutaredoxin"/>
    <property type="match status" value="1"/>
</dbReference>
<dbReference type="PANTHER" id="PTHR30041:SF4">
    <property type="entry name" value="ARSENATE REDUCTASE"/>
    <property type="match status" value="1"/>
</dbReference>
<dbReference type="InterPro" id="IPR036249">
    <property type="entry name" value="Thioredoxin-like_sf"/>
</dbReference>
<comment type="catalytic activity">
    <reaction evidence="4">
        <text>[glutaredoxin]-dithiol + arsenate + glutathione + H(+) = glutathionyl-S-S-[glutaredoxin] + arsenite + H2O</text>
        <dbReference type="Rhea" id="RHEA:22016"/>
        <dbReference type="Rhea" id="RHEA-COMP:10729"/>
        <dbReference type="Rhea" id="RHEA-COMP:17668"/>
        <dbReference type="ChEBI" id="CHEBI:15377"/>
        <dbReference type="ChEBI" id="CHEBI:15378"/>
        <dbReference type="ChEBI" id="CHEBI:29242"/>
        <dbReference type="ChEBI" id="CHEBI:29950"/>
        <dbReference type="ChEBI" id="CHEBI:48597"/>
        <dbReference type="ChEBI" id="CHEBI:57925"/>
        <dbReference type="ChEBI" id="CHEBI:146199"/>
        <dbReference type="EC" id="1.20.4.1"/>
    </reaction>
</comment>
<gene>
    <name evidence="5" type="primary">arsC</name>
    <name evidence="5" type="ORF">NE535_00470</name>
</gene>
<accession>A0A9X2WJH9</accession>
<dbReference type="SUPFAM" id="SSF52833">
    <property type="entry name" value="Thioredoxin-like"/>
    <property type="match status" value="1"/>
</dbReference>
<evidence type="ECO:0000313" key="6">
    <source>
        <dbReference type="Proteomes" id="UP001155546"/>
    </source>
</evidence>
<dbReference type="GO" id="GO:0008794">
    <property type="term" value="F:arsenate reductase (glutaredoxin) activity"/>
    <property type="evidence" value="ECO:0007669"/>
    <property type="project" value="UniProtKB-UniRule"/>
</dbReference>
<keyword evidence="6" id="KW-1185">Reference proteome</keyword>
<organism evidence="5 6">
    <name type="scientific">Shewanella holmiensis</name>
    <dbReference type="NCBI Taxonomy" id="2952222"/>
    <lineage>
        <taxon>Bacteria</taxon>
        <taxon>Pseudomonadati</taxon>
        <taxon>Pseudomonadota</taxon>
        <taxon>Gammaproteobacteria</taxon>
        <taxon>Alteromonadales</taxon>
        <taxon>Shewanellaceae</taxon>
        <taxon>Shewanella</taxon>
    </lineage>
</organism>
<dbReference type="NCBIfam" id="TIGR00014">
    <property type="entry name" value="arsC"/>
    <property type="match status" value="1"/>
</dbReference>
<dbReference type="CDD" id="cd03034">
    <property type="entry name" value="ArsC_ArsC"/>
    <property type="match status" value="1"/>
</dbReference>
<reference evidence="5" key="1">
    <citation type="journal article" date="2023" name="Int. J. Syst. Evol. Microbiol.">
        <title>&lt;i&gt;Shewanella septentrionalis&lt;/i&gt; sp. nov. and &lt;i&gt;Shewanella holmiensis&lt;/i&gt; sp. nov., isolated from Baltic Sea water and sediments.</title>
        <authorList>
            <person name="Martin-Rodriguez A.J."/>
            <person name="Thorell K."/>
            <person name="Joffre E."/>
            <person name="Jensie-Markopoulos S."/>
            <person name="Moore E.R.B."/>
            <person name="Sjoling A."/>
        </authorList>
    </citation>
    <scope>NUCLEOTIDE SEQUENCE</scope>
    <source>
        <strain evidence="5">SP1S2-7</strain>
    </source>
</reference>
<sequence length="117" mass="12958">MTKITILHNPRCSKSRETLALVQGKSDNINVVEYLKNPPSVDEITHILTLLGLTARQLMRTKETEYKDLGLQNANLTEAQLIQAMVDTPKLMERPIVLANGKAAIGRPPESVLAIIE</sequence>
<evidence type="ECO:0000256" key="4">
    <source>
        <dbReference type="RuleBase" id="RU362029"/>
    </source>
</evidence>
<comment type="similarity">
    <text evidence="1 3 4">Belongs to the ArsC family.</text>
</comment>
<dbReference type="EMBL" id="JAMTCD010000001">
    <property type="protein sequence ID" value="MCT7940274.1"/>
    <property type="molecule type" value="Genomic_DNA"/>
</dbReference>
<comment type="caution">
    <text evidence="5">The sequence shown here is derived from an EMBL/GenBank/DDBJ whole genome shotgun (WGS) entry which is preliminary data.</text>
</comment>
<dbReference type="EC" id="1.20.4.1" evidence="4"/>
<dbReference type="InterPro" id="IPR006660">
    <property type="entry name" value="Arsenate_reductase-like"/>
</dbReference>
<dbReference type="Proteomes" id="UP001155546">
    <property type="component" value="Unassembled WGS sequence"/>
</dbReference>
<protein>
    <recommendedName>
        <fullName evidence="4">Arsenate reductase</fullName>
        <ecNumber evidence="4">1.20.4.1</ecNumber>
    </recommendedName>
</protein>
<evidence type="ECO:0000256" key="3">
    <source>
        <dbReference type="PROSITE-ProRule" id="PRU01282"/>
    </source>
</evidence>
<dbReference type="InterPro" id="IPR006659">
    <property type="entry name" value="Arsenate_reductase"/>
</dbReference>
<evidence type="ECO:0000256" key="2">
    <source>
        <dbReference type="ARBA" id="ARBA00023002"/>
    </source>
</evidence>
<keyword evidence="2 4" id="KW-0560">Oxidoreductase</keyword>
<dbReference type="AlphaFoldDB" id="A0A9X2WJH9"/>
<name>A0A9X2WJH9_9GAMM</name>
<evidence type="ECO:0000256" key="1">
    <source>
        <dbReference type="ARBA" id="ARBA00007198"/>
    </source>
</evidence>
<proteinExistence type="inferred from homology"/>
<dbReference type="RefSeq" id="WP_261296736.1">
    <property type="nucleotide sequence ID" value="NZ_JAMTCD010000001.1"/>
</dbReference>
<dbReference type="PROSITE" id="PS51353">
    <property type="entry name" value="ARSC"/>
    <property type="match status" value="1"/>
</dbReference>
<evidence type="ECO:0000313" key="5">
    <source>
        <dbReference type="EMBL" id="MCT7940274.1"/>
    </source>
</evidence>